<dbReference type="PANTHER" id="PTHR24356:SF374">
    <property type="entry name" value="PROTEIN KINASE DOMAIN-CONTAINING PROTEIN"/>
    <property type="match status" value="1"/>
</dbReference>
<accession>A0A8S1W3L3</accession>
<dbReference type="AlphaFoldDB" id="A0A8S1W3L3"/>
<dbReference type="GO" id="GO:0035556">
    <property type="term" value="P:intracellular signal transduction"/>
    <property type="evidence" value="ECO:0007669"/>
    <property type="project" value="TreeGrafter"/>
</dbReference>
<evidence type="ECO:0000256" key="3">
    <source>
        <dbReference type="ARBA" id="ARBA00022679"/>
    </source>
</evidence>
<dbReference type="PROSITE" id="PS00108">
    <property type="entry name" value="PROTEIN_KINASE_ST"/>
    <property type="match status" value="1"/>
</dbReference>
<dbReference type="EC" id="2.7.11.1" evidence="1"/>
<dbReference type="InterPro" id="IPR000719">
    <property type="entry name" value="Prot_kinase_dom"/>
</dbReference>
<dbReference type="EMBL" id="CAJJDO010000079">
    <property type="protein sequence ID" value="CAD8182825.1"/>
    <property type="molecule type" value="Genomic_DNA"/>
</dbReference>
<dbReference type="Proteomes" id="UP000689195">
    <property type="component" value="Unassembled WGS sequence"/>
</dbReference>
<dbReference type="PROSITE" id="PS50011">
    <property type="entry name" value="PROTEIN_KINASE_DOM"/>
    <property type="match status" value="1"/>
</dbReference>
<dbReference type="PANTHER" id="PTHR24356">
    <property type="entry name" value="SERINE/THREONINE-PROTEIN KINASE"/>
    <property type="match status" value="1"/>
</dbReference>
<dbReference type="InterPro" id="IPR050236">
    <property type="entry name" value="Ser_Thr_kinase_AGC"/>
</dbReference>
<name>A0A8S1W3L3_9CILI</name>
<dbReference type="GO" id="GO:0004674">
    <property type="term" value="F:protein serine/threonine kinase activity"/>
    <property type="evidence" value="ECO:0007669"/>
    <property type="project" value="UniProtKB-KW"/>
</dbReference>
<organism evidence="8 9">
    <name type="scientific">Paramecium pentaurelia</name>
    <dbReference type="NCBI Taxonomy" id="43138"/>
    <lineage>
        <taxon>Eukaryota</taxon>
        <taxon>Sar</taxon>
        <taxon>Alveolata</taxon>
        <taxon>Ciliophora</taxon>
        <taxon>Intramacronucleata</taxon>
        <taxon>Oligohymenophorea</taxon>
        <taxon>Peniculida</taxon>
        <taxon>Parameciidae</taxon>
        <taxon>Paramecium</taxon>
    </lineage>
</organism>
<keyword evidence="2" id="KW-0723">Serine/threonine-protein kinase</keyword>
<proteinExistence type="predicted"/>
<dbReference type="OrthoDB" id="63267at2759"/>
<keyword evidence="3" id="KW-0808">Transferase</keyword>
<keyword evidence="6" id="KW-0067">ATP-binding</keyword>
<gene>
    <name evidence="8" type="ORF">PPENT_87.1.T0790156</name>
</gene>
<keyword evidence="5" id="KW-0418">Kinase</keyword>
<feature type="domain" description="Protein kinase" evidence="7">
    <location>
        <begin position="1"/>
        <end position="96"/>
    </location>
</feature>
<evidence type="ECO:0000259" key="7">
    <source>
        <dbReference type="PROSITE" id="PS50011"/>
    </source>
</evidence>
<evidence type="ECO:0000256" key="1">
    <source>
        <dbReference type="ARBA" id="ARBA00012513"/>
    </source>
</evidence>
<keyword evidence="9" id="KW-1185">Reference proteome</keyword>
<evidence type="ECO:0000256" key="5">
    <source>
        <dbReference type="ARBA" id="ARBA00022777"/>
    </source>
</evidence>
<keyword evidence="4" id="KW-0547">Nucleotide-binding</keyword>
<dbReference type="GO" id="GO:0005524">
    <property type="term" value="F:ATP binding"/>
    <property type="evidence" value="ECO:0007669"/>
    <property type="project" value="UniProtKB-KW"/>
</dbReference>
<dbReference type="Pfam" id="PF00069">
    <property type="entry name" value="Pkinase"/>
    <property type="match status" value="1"/>
</dbReference>
<evidence type="ECO:0000256" key="2">
    <source>
        <dbReference type="ARBA" id="ARBA00022527"/>
    </source>
</evidence>
<dbReference type="InterPro" id="IPR008271">
    <property type="entry name" value="Ser/Thr_kinase_AS"/>
</dbReference>
<evidence type="ECO:0000256" key="4">
    <source>
        <dbReference type="ARBA" id="ARBA00022741"/>
    </source>
</evidence>
<reference evidence="8" key="1">
    <citation type="submission" date="2021-01" db="EMBL/GenBank/DDBJ databases">
        <authorList>
            <consortium name="Genoscope - CEA"/>
            <person name="William W."/>
        </authorList>
    </citation>
    <scope>NUCLEOTIDE SEQUENCE</scope>
</reference>
<evidence type="ECO:0000313" key="9">
    <source>
        <dbReference type="Proteomes" id="UP000689195"/>
    </source>
</evidence>
<protein>
    <recommendedName>
        <fullName evidence="1">non-specific serine/threonine protein kinase</fullName>
        <ecNumber evidence="1">2.7.11.1</ecNumber>
    </recommendedName>
</protein>
<evidence type="ECO:0000313" key="8">
    <source>
        <dbReference type="EMBL" id="CAD8182825.1"/>
    </source>
</evidence>
<sequence>MNERILISELRHPSLINMIAAFQDRENFYLVMDLLSGGEIYIFILEIIKIYSEEETSIQSSFSSFIIIAVEYLQSQDIIHIDFKPENLVFDSEGYL</sequence>
<evidence type="ECO:0000256" key="6">
    <source>
        <dbReference type="ARBA" id="ARBA00022840"/>
    </source>
</evidence>
<comment type="caution">
    <text evidence="8">The sequence shown here is derived from an EMBL/GenBank/DDBJ whole genome shotgun (WGS) entry which is preliminary data.</text>
</comment>